<accession>A0A8S0X8J8</accession>
<feature type="transmembrane region" description="Helical" evidence="2">
    <location>
        <begin position="59"/>
        <end position="82"/>
    </location>
</feature>
<feature type="transmembrane region" description="Helical" evidence="2">
    <location>
        <begin position="160"/>
        <end position="184"/>
    </location>
</feature>
<dbReference type="OrthoDB" id="2560085at2759"/>
<organism evidence="3 4">
    <name type="scientific">Cyclocybe aegerita</name>
    <name type="common">Black poplar mushroom</name>
    <name type="synonym">Agrocybe aegerita</name>
    <dbReference type="NCBI Taxonomy" id="1973307"/>
    <lineage>
        <taxon>Eukaryota</taxon>
        <taxon>Fungi</taxon>
        <taxon>Dikarya</taxon>
        <taxon>Basidiomycota</taxon>
        <taxon>Agaricomycotina</taxon>
        <taxon>Agaricomycetes</taxon>
        <taxon>Agaricomycetidae</taxon>
        <taxon>Agaricales</taxon>
        <taxon>Agaricineae</taxon>
        <taxon>Bolbitiaceae</taxon>
        <taxon>Cyclocybe</taxon>
    </lineage>
</organism>
<name>A0A8S0X8J8_CYCAE</name>
<reference evidence="3 4" key="1">
    <citation type="submission" date="2020-01" db="EMBL/GenBank/DDBJ databases">
        <authorList>
            <person name="Gupta K D."/>
        </authorList>
    </citation>
    <scope>NUCLEOTIDE SEQUENCE [LARGE SCALE GENOMIC DNA]</scope>
</reference>
<feature type="compositionally biased region" description="Basic and acidic residues" evidence="1">
    <location>
        <begin position="205"/>
        <end position="218"/>
    </location>
</feature>
<protein>
    <submittedName>
        <fullName evidence="3">Uncharacterized protein</fullName>
    </submittedName>
</protein>
<dbReference type="AlphaFoldDB" id="A0A8S0X8J8"/>
<evidence type="ECO:0000313" key="3">
    <source>
        <dbReference type="EMBL" id="CAA7270472.1"/>
    </source>
</evidence>
<keyword evidence="4" id="KW-1185">Reference proteome</keyword>
<sequence length="218" mass="23344">MSNAPLHKTRAVALIVSWCFAVIASSVGLNALIKSNQEKSKLKRLAPSPTRVEIDTDDISVAGIVATTASLLIAVLASNFFFAMYLSFTKAFSARTLRLQGAILFVASFFLFGALVPYLVYFVNRHAEVTAFVGDTQLPDSVVKAVESASGSTSIYKDIYYLKLVAILPWFSLLFALIAAGILFKAGSSTPKAEVTPAADSSSASEKEDASHHEKVSV</sequence>
<feature type="transmembrane region" description="Helical" evidence="2">
    <location>
        <begin position="102"/>
        <end position="123"/>
    </location>
</feature>
<dbReference type="EMBL" id="CACVBS010000090">
    <property type="protein sequence ID" value="CAA7270472.1"/>
    <property type="molecule type" value="Genomic_DNA"/>
</dbReference>
<comment type="caution">
    <text evidence="3">The sequence shown here is derived from an EMBL/GenBank/DDBJ whole genome shotgun (WGS) entry which is preliminary data.</text>
</comment>
<feature type="transmembrane region" description="Helical" evidence="2">
    <location>
        <begin position="12"/>
        <end position="33"/>
    </location>
</feature>
<evidence type="ECO:0000256" key="1">
    <source>
        <dbReference type="SAM" id="MobiDB-lite"/>
    </source>
</evidence>
<gene>
    <name evidence="3" type="ORF">AAE3_LOCUS12656</name>
</gene>
<evidence type="ECO:0000313" key="4">
    <source>
        <dbReference type="Proteomes" id="UP000467700"/>
    </source>
</evidence>
<keyword evidence="2" id="KW-1133">Transmembrane helix</keyword>
<feature type="region of interest" description="Disordered" evidence="1">
    <location>
        <begin position="191"/>
        <end position="218"/>
    </location>
</feature>
<dbReference type="Proteomes" id="UP000467700">
    <property type="component" value="Unassembled WGS sequence"/>
</dbReference>
<keyword evidence="2" id="KW-0472">Membrane</keyword>
<keyword evidence="2" id="KW-0812">Transmembrane</keyword>
<proteinExistence type="predicted"/>
<evidence type="ECO:0000256" key="2">
    <source>
        <dbReference type="SAM" id="Phobius"/>
    </source>
</evidence>